<keyword evidence="3" id="KW-1185">Reference proteome</keyword>
<proteinExistence type="predicted"/>
<organism evidence="2 3">
    <name type="scientific">Kitasatospora arboriphila</name>
    <dbReference type="NCBI Taxonomy" id="258052"/>
    <lineage>
        <taxon>Bacteria</taxon>
        <taxon>Bacillati</taxon>
        <taxon>Actinomycetota</taxon>
        <taxon>Actinomycetes</taxon>
        <taxon>Kitasatosporales</taxon>
        <taxon>Streptomycetaceae</taxon>
        <taxon>Kitasatospora</taxon>
    </lineage>
</organism>
<feature type="compositionally biased region" description="Basic and acidic residues" evidence="1">
    <location>
        <begin position="329"/>
        <end position="341"/>
    </location>
</feature>
<evidence type="ECO:0000313" key="3">
    <source>
        <dbReference type="Proteomes" id="UP001499987"/>
    </source>
</evidence>
<dbReference type="Proteomes" id="UP001499987">
    <property type="component" value="Unassembled WGS sequence"/>
</dbReference>
<gene>
    <name evidence="2" type="ORF">GCM10009663_39440</name>
</gene>
<feature type="region of interest" description="Disordered" evidence="1">
    <location>
        <begin position="291"/>
        <end position="341"/>
    </location>
</feature>
<comment type="caution">
    <text evidence="2">The sequence shown here is derived from an EMBL/GenBank/DDBJ whole genome shotgun (WGS) entry which is preliminary data.</text>
</comment>
<accession>A0ABP4E4R0</accession>
<dbReference type="RefSeq" id="WP_344624966.1">
    <property type="nucleotide sequence ID" value="NZ_BAAALD010000036.1"/>
</dbReference>
<sequence length="376" mass="42604">MPNQEWLPDQPVRVGRIDWPEHQSDEVFLRLQTGQTVVLDRQPWQVLEINEYPYSQWPRTYQESWYEHVELWSHSENLHGAHRSTMPPDRASFYKRPVILVLRNENIPRSVPKHWCAPASHDWHVLPEHYAVCRTCGELPPCHNGEHRWNGGPRRTEHTGSARLIVPPGCCMGCAEPIKPRMRSVTFPGANLWYPELGEGSAVFHARTHCVDHVEDYRREWETSYIQKPRYSSSPLFQESREENSVPPRARPVEDQFRLAEGSPQVGSFSLAGDSPEILHRAHAGPTDILPASSLPALHPQPRVASPHSLPGARLESSPLTQVSGTTEHTGHTGHLPDLRNPEQAARVIEELTTAVRNIAAYLNSGTGVQTYTRIP</sequence>
<reference evidence="3" key="1">
    <citation type="journal article" date="2019" name="Int. J. Syst. Evol. Microbiol.">
        <title>The Global Catalogue of Microorganisms (GCM) 10K type strain sequencing project: providing services to taxonomists for standard genome sequencing and annotation.</title>
        <authorList>
            <consortium name="The Broad Institute Genomics Platform"/>
            <consortium name="The Broad Institute Genome Sequencing Center for Infectious Disease"/>
            <person name="Wu L."/>
            <person name="Ma J."/>
        </authorList>
    </citation>
    <scope>NUCLEOTIDE SEQUENCE [LARGE SCALE GENOMIC DNA]</scope>
    <source>
        <strain evidence="3">JCM 13002</strain>
    </source>
</reference>
<evidence type="ECO:0000256" key="1">
    <source>
        <dbReference type="SAM" id="MobiDB-lite"/>
    </source>
</evidence>
<dbReference type="EMBL" id="BAAALD010000036">
    <property type="protein sequence ID" value="GAA1091765.1"/>
    <property type="molecule type" value="Genomic_DNA"/>
</dbReference>
<protein>
    <submittedName>
        <fullName evidence="2">Uncharacterized protein</fullName>
    </submittedName>
</protein>
<feature type="region of interest" description="Disordered" evidence="1">
    <location>
        <begin position="232"/>
        <end position="251"/>
    </location>
</feature>
<name>A0ABP4E4R0_9ACTN</name>
<evidence type="ECO:0000313" key="2">
    <source>
        <dbReference type="EMBL" id="GAA1091765.1"/>
    </source>
</evidence>